<reference evidence="1 2" key="1">
    <citation type="submission" date="2024-01" db="EMBL/GenBank/DDBJ databases">
        <title>A draft genome for a cacao thread blight-causing isolate of Paramarasmius palmivorus.</title>
        <authorList>
            <person name="Baruah I.K."/>
            <person name="Bukari Y."/>
            <person name="Amoako-Attah I."/>
            <person name="Meinhardt L.W."/>
            <person name="Bailey B.A."/>
            <person name="Cohen S.P."/>
        </authorList>
    </citation>
    <scope>NUCLEOTIDE SEQUENCE [LARGE SCALE GENOMIC DNA]</scope>
    <source>
        <strain evidence="1 2">GH-12</strain>
    </source>
</reference>
<dbReference type="AlphaFoldDB" id="A0AAW0CE40"/>
<protein>
    <submittedName>
        <fullName evidence="1">Uncharacterized protein</fullName>
    </submittedName>
</protein>
<organism evidence="1 2">
    <name type="scientific">Paramarasmius palmivorus</name>
    <dbReference type="NCBI Taxonomy" id="297713"/>
    <lineage>
        <taxon>Eukaryota</taxon>
        <taxon>Fungi</taxon>
        <taxon>Dikarya</taxon>
        <taxon>Basidiomycota</taxon>
        <taxon>Agaricomycotina</taxon>
        <taxon>Agaricomycetes</taxon>
        <taxon>Agaricomycetidae</taxon>
        <taxon>Agaricales</taxon>
        <taxon>Marasmiineae</taxon>
        <taxon>Marasmiaceae</taxon>
        <taxon>Paramarasmius</taxon>
    </lineage>
</organism>
<evidence type="ECO:0000313" key="2">
    <source>
        <dbReference type="Proteomes" id="UP001383192"/>
    </source>
</evidence>
<keyword evidence="2" id="KW-1185">Reference proteome</keyword>
<name>A0AAW0CE40_9AGAR</name>
<dbReference type="Proteomes" id="UP001383192">
    <property type="component" value="Unassembled WGS sequence"/>
</dbReference>
<evidence type="ECO:0000313" key="1">
    <source>
        <dbReference type="EMBL" id="KAK7036508.1"/>
    </source>
</evidence>
<proteinExistence type="predicted"/>
<accession>A0AAW0CE40</accession>
<sequence>MAQTFVIDVAPVNMPLPVVLRPRKFKRITAQGLDRLRPLLPDYFYEQKMVAPTEAQMNLILEEIRLLPDCKGYTIDKLRKWFYTHRRAANMDHALDKHVGREVIEDNRTSPEMAARKSEDVLKWQIRVLKCLATRSSCPPSTKIKVWASALGMGPQVVAAFFELLRCEKRARKFFKRTGLTSLSNEVDRRVGVLQND</sequence>
<gene>
    <name evidence="1" type="ORF">VNI00_011705</name>
</gene>
<comment type="caution">
    <text evidence="1">The sequence shown here is derived from an EMBL/GenBank/DDBJ whole genome shotgun (WGS) entry which is preliminary data.</text>
</comment>
<dbReference type="EMBL" id="JAYKXP010000051">
    <property type="protein sequence ID" value="KAK7036508.1"/>
    <property type="molecule type" value="Genomic_DNA"/>
</dbReference>